<dbReference type="AlphaFoldDB" id="A0A0C3D5P8"/>
<keyword evidence="3" id="KW-0808">Transferase</keyword>
<proteinExistence type="inferred from homology"/>
<dbReference type="InParanoid" id="A0A0C3D5P8"/>
<name>A0A0C3D5P8_OIDMZ</name>
<dbReference type="InterPro" id="IPR036239">
    <property type="entry name" value="PrenylTrfase-like_sf"/>
</dbReference>
<dbReference type="GO" id="GO:0004659">
    <property type="term" value="F:prenyltransferase activity"/>
    <property type="evidence" value="ECO:0007669"/>
    <property type="project" value="UniProtKB-KW"/>
</dbReference>
<evidence type="ECO:0000313" key="6">
    <source>
        <dbReference type="Proteomes" id="UP000054321"/>
    </source>
</evidence>
<evidence type="ECO:0000256" key="1">
    <source>
        <dbReference type="ARBA" id="ARBA00005368"/>
    </source>
</evidence>
<evidence type="ECO:0000313" key="5">
    <source>
        <dbReference type="EMBL" id="KIM97227.1"/>
    </source>
</evidence>
<dbReference type="InterPro" id="IPR033964">
    <property type="entry name" value="ABBA"/>
</dbReference>
<reference evidence="5 6" key="1">
    <citation type="submission" date="2014-04" db="EMBL/GenBank/DDBJ databases">
        <authorList>
            <consortium name="DOE Joint Genome Institute"/>
            <person name="Kuo A."/>
            <person name="Martino E."/>
            <person name="Perotto S."/>
            <person name="Kohler A."/>
            <person name="Nagy L.G."/>
            <person name="Floudas D."/>
            <person name="Copeland A."/>
            <person name="Barry K.W."/>
            <person name="Cichocki N."/>
            <person name="Veneault-Fourrey C."/>
            <person name="LaButti K."/>
            <person name="Lindquist E.A."/>
            <person name="Lipzen A."/>
            <person name="Lundell T."/>
            <person name="Morin E."/>
            <person name="Murat C."/>
            <person name="Sun H."/>
            <person name="Tunlid A."/>
            <person name="Henrissat B."/>
            <person name="Grigoriev I.V."/>
            <person name="Hibbett D.S."/>
            <person name="Martin F."/>
            <person name="Nordberg H.P."/>
            <person name="Cantor M.N."/>
            <person name="Hua S.X."/>
        </authorList>
    </citation>
    <scope>NUCLEOTIDE SEQUENCE [LARGE SCALE GENOMIC DNA]</scope>
    <source>
        <strain evidence="5 6">Zn</strain>
    </source>
</reference>
<keyword evidence="6" id="KW-1185">Reference proteome</keyword>
<evidence type="ECO:0000256" key="3">
    <source>
        <dbReference type="ARBA" id="ARBA00022679"/>
    </source>
</evidence>
<comment type="similarity">
    <text evidence="1">Belongs to the aromatic prenyltransferase family.</text>
</comment>
<dbReference type="EMBL" id="KN832882">
    <property type="protein sequence ID" value="KIM97227.1"/>
    <property type="molecule type" value="Genomic_DNA"/>
</dbReference>
<organism evidence="5 6">
    <name type="scientific">Oidiodendron maius (strain Zn)</name>
    <dbReference type="NCBI Taxonomy" id="913774"/>
    <lineage>
        <taxon>Eukaryota</taxon>
        <taxon>Fungi</taxon>
        <taxon>Dikarya</taxon>
        <taxon>Ascomycota</taxon>
        <taxon>Pezizomycotina</taxon>
        <taxon>Leotiomycetes</taxon>
        <taxon>Leotiomycetes incertae sedis</taxon>
        <taxon>Myxotrichaceae</taxon>
        <taxon>Oidiodendron</taxon>
    </lineage>
</organism>
<accession>A0A0C3D5P8</accession>
<dbReference type="SFLD" id="SFLDS00036">
    <property type="entry name" value="Aromatic_Prenyltransferase"/>
    <property type="match status" value="1"/>
</dbReference>
<dbReference type="SFLD" id="SFLDG01163">
    <property type="entry name" value="II"/>
    <property type="match status" value="1"/>
</dbReference>
<keyword evidence="2" id="KW-0637">Prenyltransferase</keyword>
<gene>
    <name evidence="5" type="ORF">OIDMADRAFT_20473</name>
</gene>
<protein>
    <recommendedName>
        <fullName evidence="4">Aromatic prenyltransferase</fullName>
    </recommendedName>
</protein>
<dbReference type="InterPro" id="IPR020965">
    <property type="entry name" value="Prenyltransferase_CloQ"/>
</dbReference>
<dbReference type="Proteomes" id="UP000054321">
    <property type="component" value="Unassembled WGS sequence"/>
</dbReference>
<evidence type="ECO:0000256" key="4">
    <source>
        <dbReference type="ARBA" id="ARBA00033767"/>
    </source>
</evidence>
<sequence>MERKSTIIPFSSERLVSDLERITKSINAPYSQRRVQEVLQTFGDNLSNGAVVMRTTNRPDDPVNFWAGEYNRVDTISLAVEAGIISAVHPTILLLRSWFSMYDGEPEPSTDLDTAQGLAKTWIYFMRLRPIEEILSAEHVPESFRNHVDTFKLIGAQLVYHVAVSYKSTSVNLYLHIPSEFSPERAVHIIKTLLPSCQPITAIDMEQIMKCMRPKTPTVLAITLSYPSGTIERLCFYAFMVPRELALSIGIGQRLETFLRETPCYDDKEVLNFGWSFGRRGDRYLKMDIGYCGGFCDLLGKLKHS</sequence>
<dbReference type="Pfam" id="PF11468">
    <property type="entry name" value="PTase_Orf2"/>
    <property type="match status" value="1"/>
</dbReference>
<dbReference type="OrthoDB" id="3913316at2759"/>
<dbReference type="HOGENOM" id="CLU_057184_0_0_1"/>
<evidence type="ECO:0000256" key="2">
    <source>
        <dbReference type="ARBA" id="ARBA00022602"/>
    </source>
</evidence>
<reference evidence="6" key="2">
    <citation type="submission" date="2015-01" db="EMBL/GenBank/DDBJ databases">
        <title>Evolutionary Origins and Diversification of the Mycorrhizal Mutualists.</title>
        <authorList>
            <consortium name="DOE Joint Genome Institute"/>
            <consortium name="Mycorrhizal Genomics Consortium"/>
            <person name="Kohler A."/>
            <person name="Kuo A."/>
            <person name="Nagy L.G."/>
            <person name="Floudas D."/>
            <person name="Copeland A."/>
            <person name="Barry K.W."/>
            <person name="Cichocki N."/>
            <person name="Veneault-Fourrey C."/>
            <person name="LaButti K."/>
            <person name="Lindquist E.A."/>
            <person name="Lipzen A."/>
            <person name="Lundell T."/>
            <person name="Morin E."/>
            <person name="Murat C."/>
            <person name="Riley R."/>
            <person name="Ohm R."/>
            <person name="Sun H."/>
            <person name="Tunlid A."/>
            <person name="Henrissat B."/>
            <person name="Grigoriev I.V."/>
            <person name="Hibbett D.S."/>
            <person name="Martin F."/>
        </authorList>
    </citation>
    <scope>NUCLEOTIDE SEQUENCE [LARGE SCALE GENOMIC DNA]</scope>
    <source>
        <strain evidence="6">Zn</strain>
    </source>
</reference>
<dbReference type="SUPFAM" id="SSF143492">
    <property type="entry name" value="Prenyltransferase-like"/>
    <property type="match status" value="1"/>
</dbReference>